<proteinExistence type="predicted"/>
<dbReference type="EMBL" id="BPWL01000004">
    <property type="protein sequence ID" value="GJJ09998.1"/>
    <property type="molecule type" value="Genomic_DNA"/>
</dbReference>
<dbReference type="Proteomes" id="UP001050691">
    <property type="component" value="Unassembled WGS sequence"/>
</dbReference>
<sequence>MAIYFRARCGLTRRADEYIFIRHSPQFWDNVPLPAATAQGQAVKTQMDRDVVAVSIALLQQGTRDLNSRGLYDDTVTVYQTVYQTNHQVLNGAQAMVDIQTWALKIKINNDKYAWETKVGTAKLYTVSKL</sequence>
<comment type="caution">
    <text evidence="1">The sequence shown here is derived from an EMBL/GenBank/DDBJ whole genome shotgun (WGS) entry which is preliminary data.</text>
</comment>
<evidence type="ECO:0000313" key="2">
    <source>
        <dbReference type="Proteomes" id="UP001050691"/>
    </source>
</evidence>
<keyword evidence="2" id="KW-1185">Reference proteome</keyword>
<protein>
    <submittedName>
        <fullName evidence="1">Uncharacterized protein</fullName>
    </submittedName>
</protein>
<accession>A0AAV5A9Z9</accession>
<organism evidence="1 2">
    <name type="scientific">Clathrus columnatus</name>
    <dbReference type="NCBI Taxonomy" id="1419009"/>
    <lineage>
        <taxon>Eukaryota</taxon>
        <taxon>Fungi</taxon>
        <taxon>Dikarya</taxon>
        <taxon>Basidiomycota</taxon>
        <taxon>Agaricomycotina</taxon>
        <taxon>Agaricomycetes</taxon>
        <taxon>Phallomycetidae</taxon>
        <taxon>Phallales</taxon>
        <taxon>Clathraceae</taxon>
        <taxon>Clathrus</taxon>
    </lineage>
</organism>
<dbReference type="AlphaFoldDB" id="A0AAV5A9Z9"/>
<evidence type="ECO:0000313" key="1">
    <source>
        <dbReference type="EMBL" id="GJJ09998.1"/>
    </source>
</evidence>
<name>A0AAV5A9Z9_9AGAM</name>
<reference evidence="1" key="1">
    <citation type="submission" date="2021-10" db="EMBL/GenBank/DDBJ databases">
        <title>De novo Genome Assembly of Clathrus columnatus (Basidiomycota, Fungi) Using Illumina and Nanopore Sequence Data.</title>
        <authorList>
            <person name="Ogiso-Tanaka E."/>
            <person name="Itagaki H."/>
            <person name="Hosoya T."/>
            <person name="Hosaka K."/>
        </authorList>
    </citation>
    <scope>NUCLEOTIDE SEQUENCE</scope>
    <source>
        <strain evidence="1">MO-923</strain>
    </source>
</reference>
<gene>
    <name evidence="1" type="ORF">Clacol_004224</name>
</gene>